<feature type="transmembrane region" description="Helical" evidence="1">
    <location>
        <begin position="60"/>
        <end position="80"/>
    </location>
</feature>
<reference evidence="2 3" key="1">
    <citation type="submission" date="2016-11" db="EMBL/GenBank/DDBJ databases">
        <title>The macronuclear genome of Stentor coeruleus: a giant cell with tiny introns.</title>
        <authorList>
            <person name="Slabodnick M."/>
            <person name="Ruby J.G."/>
            <person name="Reiff S.B."/>
            <person name="Swart E.C."/>
            <person name="Gosai S."/>
            <person name="Prabakaran S."/>
            <person name="Witkowska E."/>
            <person name="Larue G.E."/>
            <person name="Fisher S."/>
            <person name="Freeman R.M."/>
            <person name="Gunawardena J."/>
            <person name="Chu W."/>
            <person name="Stover N.A."/>
            <person name="Gregory B.D."/>
            <person name="Nowacki M."/>
            <person name="Derisi J."/>
            <person name="Roy S.W."/>
            <person name="Marshall W.F."/>
            <person name="Sood P."/>
        </authorList>
    </citation>
    <scope>NUCLEOTIDE SEQUENCE [LARGE SCALE GENOMIC DNA]</scope>
    <source>
        <strain evidence="2">WM001</strain>
    </source>
</reference>
<keyword evidence="3" id="KW-1185">Reference proteome</keyword>
<sequence length="182" mass="21404">MGKSIFPLNSDYEDDKFDDPDKKFNTLPYHNEIPEIYTDSYRTPPFSFQYMGYQTCRQKVANLSFYSFILGWIFLGRILMSAKYGNAVTRWRALWCNLASGIASTCVTMFGLKIFDPSCSPHSVGRRRNLYYDESLRHALDSKYGLYENLHLIMHSKERITRQQFFETMMKVIDSNKYENGE</sequence>
<keyword evidence="1" id="KW-1133">Transmembrane helix</keyword>
<gene>
    <name evidence="2" type="ORF">SteCoe_33428</name>
</gene>
<keyword evidence="1" id="KW-0472">Membrane</keyword>
<evidence type="ECO:0000313" key="2">
    <source>
        <dbReference type="EMBL" id="OMJ68964.1"/>
    </source>
</evidence>
<keyword evidence="1" id="KW-0812">Transmembrane</keyword>
<evidence type="ECO:0000313" key="3">
    <source>
        <dbReference type="Proteomes" id="UP000187209"/>
    </source>
</evidence>
<dbReference type="AlphaFoldDB" id="A0A1R2AWS1"/>
<accession>A0A1R2AWS1</accession>
<evidence type="ECO:0000256" key="1">
    <source>
        <dbReference type="SAM" id="Phobius"/>
    </source>
</evidence>
<dbReference type="EMBL" id="MPUH01001257">
    <property type="protein sequence ID" value="OMJ68964.1"/>
    <property type="molecule type" value="Genomic_DNA"/>
</dbReference>
<name>A0A1R2AWS1_9CILI</name>
<dbReference type="Proteomes" id="UP000187209">
    <property type="component" value="Unassembled WGS sequence"/>
</dbReference>
<protein>
    <submittedName>
        <fullName evidence="2">Uncharacterized protein</fullName>
    </submittedName>
</protein>
<proteinExistence type="predicted"/>
<dbReference type="OrthoDB" id="10548126at2759"/>
<organism evidence="2 3">
    <name type="scientific">Stentor coeruleus</name>
    <dbReference type="NCBI Taxonomy" id="5963"/>
    <lineage>
        <taxon>Eukaryota</taxon>
        <taxon>Sar</taxon>
        <taxon>Alveolata</taxon>
        <taxon>Ciliophora</taxon>
        <taxon>Postciliodesmatophora</taxon>
        <taxon>Heterotrichea</taxon>
        <taxon>Heterotrichida</taxon>
        <taxon>Stentoridae</taxon>
        <taxon>Stentor</taxon>
    </lineage>
</organism>
<comment type="caution">
    <text evidence="2">The sequence shown here is derived from an EMBL/GenBank/DDBJ whole genome shotgun (WGS) entry which is preliminary data.</text>
</comment>